<keyword evidence="3" id="KW-1003">Cell membrane</keyword>
<proteinExistence type="predicted"/>
<feature type="chain" id="PRO_5013074605" evidence="9">
    <location>
        <begin position="20"/>
        <end position="327"/>
    </location>
</feature>
<keyword evidence="9" id="KW-0732">Signal</keyword>
<organism evidence="10 11">
    <name type="scientific">Hortaea werneckii EXF-2000</name>
    <dbReference type="NCBI Taxonomy" id="1157616"/>
    <lineage>
        <taxon>Eukaryota</taxon>
        <taxon>Fungi</taxon>
        <taxon>Dikarya</taxon>
        <taxon>Ascomycota</taxon>
        <taxon>Pezizomycotina</taxon>
        <taxon>Dothideomycetes</taxon>
        <taxon>Dothideomycetidae</taxon>
        <taxon>Mycosphaerellales</taxon>
        <taxon>Teratosphaeriaceae</taxon>
        <taxon>Hortaea</taxon>
    </lineage>
</organism>
<evidence type="ECO:0000256" key="3">
    <source>
        <dbReference type="ARBA" id="ARBA00022475"/>
    </source>
</evidence>
<evidence type="ECO:0000256" key="6">
    <source>
        <dbReference type="ARBA" id="ARBA00022989"/>
    </source>
</evidence>
<reference evidence="10 11" key="1">
    <citation type="submission" date="2017-01" db="EMBL/GenBank/DDBJ databases">
        <title>The recent genome duplication of the halophilic yeast Hortaea werneckii: insights from long-read sequencing.</title>
        <authorList>
            <person name="Sinha S."/>
            <person name="Flibotte S."/>
            <person name="Neira M."/>
            <person name="Lenassi M."/>
            <person name="Gostincar C."/>
            <person name="Stajich J.E."/>
            <person name="Nislow C.E."/>
        </authorList>
    </citation>
    <scope>NUCLEOTIDE SEQUENCE [LARGE SCALE GENOMIC DNA]</scope>
    <source>
        <strain evidence="10 11">EXF-2000</strain>
    </source>
</reference>
<feature type="transmembrane region" description="Helical" evidence="8">
    <location>
        <begin position="38"/>
        <end position="61"/>
    </location>
</feature>
<keyword evidence="6 8" id="KW-1133">Transmembrane helix</keyword>
<dbReference type="AlphaFoldDB" id="A0A1Z5TCB4"/>
<dbReference type="GO" id="GO:0005886">
    <property type="term" value="C:plasma membrane"/>
    <property type="evidence" value="ECO:0007669"/>
    <property type="project" value="UniProtKB-SubCell"/>
</dbReference>
<keyword evidence="4" id="KW-0997">Cell inner membrane</keyword>
<dbReference type="InterPro" id="IPR007272">
    <property type="entry name" value="Sulf_transp_TsuA/YedE"/>
</dbReference>
<dbReference type="Pfam" id="PF04143">
    <property type="entry name" value="Sulf_transp"/>
    <property type="match status" value="1"/>
</dbReference>
<feature type="transmembrane region" description="Helical" evidence="8">
    <location>
        <begin position="187"/>
        <end position="207"/>
    </location>
</feature>
<keyword evidence="7 8" id="KW-0472">Membrane</keyword>
<name>A0A1Z5TCB4_HORWE</name>
<feature type="transmembrane region" description="Helical" evidence="8">
    <location>
        <begin position="162"/>
        <end position="181"/>
    </location>
</feature>
<evidence type="ECO:0000256" key="1">
    <source>
        <dbReference type="ARBA" id="ARBA00004429"/>
    </source>
</evidence>
<sequence length="327" mass="33744">MHSLVAAALTGGLFGSALAISGVANPRIILDQLQFTNFHMLLTFLTASACSAPVFAVANYAKFATIPRKSSTTYGWANRFDGNVTGGLLLGLGMGLTGACPGTMVVQAAGGVRNAWLMLIGALLGGISYVKWSRSHPKQATSSFDPERTSSTAKGKDTSQRLLLGYEVIAILTIIAVNELAPRGQYPVHPVLGGILIGLAQAASVLVSRKPLGVSAAYEDIGNFFWALLKVERLPSAQNSIFLASVFAGAKMIMHLMPFTSAGLQTSGSASTFSSLLSGFLLVFGARLGGGCTTGHGISGMSSLGVSSFVSVSSMFGGGIALTMLSP</sequence>
<feature type="transmembrane region" description="Helical" evidence="8">
    <location>
        <begin position="115"/>
        <end position="132"/>
    </location>
</feature>
<keyword evidence="5 8" id="KW-0812">Transmembrane</keyword>
<evidence type="ECO:0000256" key="2">
    <source>
        <dbReference type="ARBA" id="ARBA00022448"/>
    </source>
</evidence>
<feature type="transmembrane region" description="Helical" evidence="8">
    <location>
        <begin position="88"/>
        <end position="109"/>
    </location>
</feature>
<evidence type="ECO:0000256" key="7">
    <source>
        <dbReference type="ARBA" id="ARBA00023136"/>
    </source>
</evidence>
<dbReference type="Proteomes" id="UP000194280">
    <property type="component" value="Unassembled WGS sequence"/>
</dbReference>
<feature type="transmembrane region" description="Helical" evidence="8">
    <location>
        <begin position="301"/>
        <end position="325"/>
    </location>
</feature>
<feature type="transmembrane region" description="Helical" evidence="8">
    <location>
        <begin position="270"/>
        <end position="289"/>
    </location>
</feature>
<dbReference type="EMBL" id="MUNK01000072">
    <property type="protein sequence ID" value="OTA33618.1"/>
    <property type="molecule type" value="Genomic_DNA"/>
</dbReference>
<comment type="caution">
    <text evidence="10">The sequence shown here is derived from an EMBL/GenBank/DDBJ whole genome shotgun (WGS) entry which is preliminary data.</text>
</comment>
<keyword evidence="11" id="KW-1185">Reference proteome</keyword>
<comment type="subcellular location">
    <subcellularLocation>
        <location evidence="1">Cell inner membrane</location>
        <topology evidence="1">Multi-pass membrane protein</topology>
    </subcellularLocation>
</comment>
<dbReference type="PANTHER" id="PTHR30574">
    <property type="entry name" value="INNER MEMBRANE PROTEIN YEDE"/>
    <property type="match status" value="1"/>
</dbReference>
<evidence type="ECO:0000256" key="4">
    <source>
        <dbReference type="ARBA" id="ARBA00022519"/>
    </source>
</evidence>
<dbReference type="OrthoDB" id="10254418at2759"/>
<evidence type="ECO:0000256" key="5">
    <source>
        <dbReference type="ARBA" id="ARBA00022692"/>
    </source>
</evidence>
<dbReference type="InParanoid" id="A0A1Z5TCB4"/>
<feature type="transmembrane region" description="Helical" evidence="8">
    <location>
        <begin position="240"/>
        <end position="258"/>
    </location>
</feature>
<dbReference type="STRING" id="1157616.A0A1Z5TCB4"/>
<evidence type="ECO:0000313" key="10">
    <source>
        <dbReference type="EMBL" id="OTA33618.1"/>
    </source>
</evidence>
<evidence type="ECO:0000313" key="11">
    <source>
        <dbReference type="Proteomes" id="UP000194280"/>
    </source>
</evidence>
<accession>A0A1Z5TCB4</accession>
<keyword evidence="2" id="KW-0813">Transport</keyword>
<protein>
    <submittedName>
        <fullName evidence="10">Uncharacterized protein</fullName>
    </submittedName>
</protein>
<feature type="signal peptide" evidence="9">
    <location>
        <begin position="1"/>
        <end position="19"/>
    </location>
</feature>
<dbReference type="PANTHER" id="PTHR30574:SF1">
    <property type="entry name" value="SULPHUR TRANSPORT DOMAIN-CONTAINING PROTEIN"/>
    <property type="match status" value="1"/>
</dbReference>
<dbReference type="VEuPathDB" id="FungiDB:BTJ68_08199"/>
<gene>
    <name evidence="10" type="ORF">BTJ68_08199</name>
</gene>
<evidence type="ECO:0000256" key="8">
    <source>
        <dbReference type="SAM" id="Phobius"/>
    </source>
</evidence>
<evidence type="ECO:0000256" key="9">
    <source>
        <dbReference type="SAM" id="SignalP"/>
    </source>
</evidence>